<feature type="domain" description="Fructose-1-6-bisphosphatase class 1 C-terminal" evidence="12">
    <location>
        <begin position="200"/>
        <end position="331"/>
    </location>
</feature>
<feature type="binding site" evidence="9">
    <location>
        <position position="124"/>
    </location>
    <ligand>
        <name>Mg(2+)</name>
        <dbReference type="ChEBI" id="CHEBI:18420"/>
        <label>2</label>
    </ligand>
</feature>
<dbReference type="CDD" id="cd00354">
    <property type="entry name" value="FBPase"/>
    <property type="match status" value="1"/>
</dbReference>
<dbReference type="GO" id="GO:0005829">
    <property type="term" value="C:cytosol"/>
    <property type="evidence" value="ECO:0007669"/>
    <property type="project" value="TreeGrafter"/>
</dbReference>
<feature type="binding site" evidence="9">
    <location>
        <begin position="124"/>
        <end position="127"/>
    </location>
    <ligand>
        <name>substrate</name>
    </ligand>
</feature>
<keyword evidence="4 9" id="KW-0963">Cytoplasm</keyword>
<dbReference type="FunFam" id="3.40.190.80:FF:000011">
    <property type="entry name" value="Fructose-1,6-bisphosphatase class 1"/>
    <property type="match status" value="1"/>
</dbReference>
<comment type="pathway">
    <text evidence="2">Carbohydrate biosynthesis; Calvin cycle.</text>
</comment>
<feature type="domain" description="Fructose-1-6-bisphosphatase class I N-terminal" evidence="11">
    <location>
        <begin position="35"/>
        <end position="193"/>
    </location>
</feature>
<keyword evidence="7 9" id="KW-0460">Magnesium</keyword>
<accession>A0AAE6BQL8</accession>
<dbReference type="Gene3D" id="3.40.190.80">
    <property type="match status" value="1"/>
</dbReference>
<evidence type="ECO:0000259" key="12">
    <source>
        <dbReference type="Pfam" id="PF18913"/>
    </source>
</evidence>
<dbReference type="InterPro" id="IPR020548">
    <property type="entry name" value="Fructose_bisphosphatase_AS"/>
</dbReference>
<feature type="binding site" evidence="9">
    <location>
        <position position="123"/>
    </location>
    <ligand>
        <name>Mg(2+)</name>
        <dbReference type="ChEBI" id="CHEBI:18420"/>
        <label>1</label>
    </ligand>
</feature>
<evidence type="ECO:0000259" key="11">
    <source>
        <dbReference type="Pfam" id="PF00316"/>
    </source>
</evidence>
<evidence type="ECO:0000256" key="5">
    <source>
        <dbReference type="ARBA" id="ARBA00022723"/>
    </source>
</evidence>
<dbReference type="GO" id="GO:0042132">
    <property type="term" value="F:fructose 1,6-bisphosphate 1-phosphatase activity"/>
    <property type="evidence" value="ECO:0007669"/>
    <property type="project" value="UniProtKB-UniRule"/>
</dbReference>
<comment type="catalytic activity">
    <reaction evidence="1 9">
        <text>beta-D-fructose 1,6-bisphosphate + H2O = beta-D-fructose 6-phosphate + phosphate</text>
        <dbReference type="Rhea" id="RHEA:11064"/>
        <dbReference type="ChEBI" id="CHEBI:15377"/>
        <dbReference type="ChEBI" id="CHEBI:32966"/>
        <dbReference type="ChEBI" id="CHEBI:43474"/>
        <dbReference type="ChEBI" id="CHEBI:57634"/>
        <dbReference type="EC" id="3.1.3.11"/>
    </reaction>
</comment>
<dbReference type="GO" id="GO:0006002">
    <property type="term" value="P:fructose 6-phosphate metabolic process"/>
    <property type="evidence" value="ECO:0007669"/>
    <property type="project" value="TreeGrafter"/>
</dbReference>
<keyword evidence="5 9" id="KW-0479">Metal-binding</keyword>
<evidence type="ECO:0000313" key="13">
    <source>
        <dbReference type="EMBL" id="QCM02166.1"/>
    </source>
</evidence>
<evidence type="ECO:0000256" key="3">
    <source>
        <dbReference type="ARBA" id="ARBA00010941"/>
    </source>
</evidence>
<reference evidence="13 14" key="1">
    <citation type="submission" date="2019-04" db="EMBL/GenBank/DDBJ databases">
        <title>Complete genome sequence of Agrobacterium tumefaciens CFBP6624.</title>
        <authorList>
            <person name="Haryono M."/>
            <person name="Lin Y.-C."/>
            <person name="Lai E.-M."/>
            <person name="Kuo C.-H."/>
        </authorList>
    </citation>
    <scope>NUCLEOTIDE SEQUENCE [LARGE SCALE GENOMIC DNA]</scope>
    <source>
        <strain evidence="13 14">CFBP6624</strain>
    </source>
</reference>
<dbReference type="GO" id="GO:0006094">
    <property type="term" value="P:gluconeogenesis"/>
    <property type="evidence" value="ECO:0007669"/>
    <property type="project" value="UniProtKB-UniRule"/>
</dbReference>
<feature type="binding site" evidence="9">
    <location>
        <position position="209"/>
    </location>
    <ligand>
        <name>substrate</name>
    </ligand>
</feature>
<evidence type="ECO:0000256" key="2">
    <source>
        <dbReference type="ARBA" id="ARBA00005215"/>
    </source>
</evidence>
<evidence type="ECO:0000256" key="8">
    <source>
        <dbReference type="ARBA" id="ARBA00023277"/>
    </source>
</evidence>
<gene>
    <name evidence="9" type="primary">fbp</name>
    <name evidence="13" type="ORF">CFBP6624_18315</name>
</gene>
<dbReference type="Proteomes" id="UP000298646">
    <property type="component" value="Chromosome linear"/>
</dbReference>
<dbReference type="SUPFAM" id="SSF56655">
    <property type="entry name" value="Carbohydrate phosphatase"/>
    <property type="match status" value="1"/>
</dbReference>
<comment type="caution">
    <text evidence="9">Lacks conserved residue(s) required for the propagation of feature annotation.</text>
</comment>
<evidence type="ECO:0000313" key="14">
    <source>
        <dbReference type="Proteomes" id="UP000298646"/>
    </source>
</evidence>
<organism evidence="13 14">
    <name type="scientific">Agrobacterium tumefaciens</name>
    <dbReference type="NCBI Taxonomy" id="358"/>
    <lineage>
        <taxon>Bacteria</taxon>
        <taxon>Pseudomonadati</taxon>
        <taxon>Pseudomonadota</taxon>
        <taxon>Alphaproteobacteria</taxon>
        <taxon>Hyphomicrobiales</taxon>
        <taxon>Rhizobiaceae</taxon>
        <taxon>Rhizobium/Agrobacterium group</taxon>
        <taxon>Agrobacterium</taxon>
        <taxon>Agrobacterium tumefaciens complex</taxon>
    </lineage>
</organism>
<dbReference type="GO" id="GO:0005986">
    <property type="term" value="P:sucrose biosynthetic process"/>
    <property type="evidence" value="ECO:0007669"/>
    <property type="project" value="TreeGrafter"/>
</dbReference>
<comment type="subunit">
    <text evidence="9">Homotetramer.</text>
</comment>
<evidence type="ECO:0000256" key="9">
    <source>
        <dbReference type="HAMAP-Rule" id="MF_01855"/>
    </source>
</evidence>
<feature type="binding site" evidence="9">
    <location>
        <position position="121"/>
    </location>
    <ligand>
        <name>Mg(2+)</name>
        <dbReference type="ChEBI" id="CHEBI:18420"/>
        <label>2</label>
    </ligand>
</feature>
<dbReference type="PANTHER" id="PTHR11556:SF35">
    <property type="entry name" value="SEDOHEPTULOSE-1,7-BISPHOSPHATASE, CHLOROPLASTIC"/>
    <property type="match status" value="1"/>
</dbReference>
<sequence>MTIWRGATLTGWHSMPKFLQEWAAEHMHNGADPNLVEVALLTADACSAISRRLRTSALEGLVGATGNMNIQGEVQKPLDVIANQLFLDACKTTDSISYAVSEELDCEVLISTSGKYALIFDPLDGSSNLDVNVTVGSIFSVLPATVPEDLLQVGRKQVFAGFASYGPATSLFITFGHQVDLFTLNSEQDWELTRSGITVPGEYREFAINHSRQRFWLAETRSYIDDCLSGEEGPAGKRYNSRWVGSMVAEIQRILTRGGVFLYPLDKETSKTGGRLRLLYEANPIAFLLAAAGGIATTGRENILDLLPQSLHQRVPVIAGSMAEVFRASGYYSRMAQP</sequence>
<dbReference type="GO" id="GO:0006000">
    <property type="term" value="P:fructose metabolic process"/>
    <property type="evidence" value="ECO:0007669"/>
    <property type="project" value="TreeGrafter"/>
</dbReference>
<evidence type="ECO:0000256" key="4">
    <source>
        <dbReference type="ARBA" id="ARBA00022490"/>
    </source>
</evidence>
<dbReference type="InterPro" id="IPR044015">
    <property type="entry name" value="FBPase_C_dom"/>
</dbReference>
<dbReference type="Pfam" id="PF18913">
    <property type="entry name" value="FBPase_C"/>
    <property type="match status" value="1"/>
</dbReference>
<dbReference type="Pfam" id="PF00316">
    <property type="entry name" value="FBPase"/>
    <property type="match status" value="1"/>
</dbReference>
<dbReference type="PIRSF" id="PIRSF000904">
    <property type="entry name" value="FBPtase_SBPase"/>
    <property type="match status" value="1"/>
</dbReference>
<evidence type="ECO:0000256" key="1">
    <source>
        <dbReference type="ARBA" id="ARBA00001273"/>
    </source>
</evidence>
<dbReference type="PRINTS" id="PR00115">
    <property type="entry name" value="F16BPHPHTASE"/>
</dbReference>
<name>A0AAE6BQL8_AGRTU</name>
<proteinExistence type="inferred from homology"/>
<evidence type="ECO:0000256" key="6">
    <source>
        <dbReference type="ARBA" id="ARBA00022801"/>
    </source>
</evidence>
<feature type="binding site" evidence="9">
    <location>
        <position position="121"/>
    </location>
    <ligand>
        <name>Mg(2+)</name>
        <dbReference type="ChEBI" id="CHEBI:18420"/>
        <label>1</label>
    </ligand>
</feature>
<dbReference type="PANTHER" id="PTHR11556">
    <property type="entry name" value="FRUCTOSE-1,6-BISPHOSPHATASE-RELATED"/>
    <property type="match status" value="1"/>
</dbReference>
<dbReference type="HAMAP" id="MF_01855">
    <property type="entry name" value="FBPase_class1"/>
    <property type="match status" value="1"/>
</dbReference>
<protein>
    <recommendedName>
        <fullName evidence="9">Fructose-1,6-bisphosphatase class 1</fullName>
        <shortName evidence="9">FBPase class 1</shortName>
        <ecNumber evidence="9">3.1.3.11</ecNumber>
    </recommendedName>
    <alternativeName>
        <fullName evidence="9">D-fructose-1,6-bisphosphate 1-phosphohydrolase class 1</fullName>
    </alternativeName>
</protein>
<keyword evidence="6 9" id="KW-0378">Hydrolase</keyword>
<dbReference type="EMBL" id="CP039908">
    <property type="protein sequence ID" value="QCM02166.1"/>
    <property type="molecule type" value="Genomic_DNA"/>
</dbReference>
<feature type="binding site" evidence="9">
    <location>
        <position position="102"/>
    </location>
    <ligand>
        <name>Mg(2+)</name>
        <dbReference type="ChEBI" id="CHEBI:18420"/>
        <label>1</label>
    </ligand>
</feature>
<evidence type="ECO:0000256" key="7">
    <source>
        <dbReference type="ARBA" id="ARBA00022842"/>
    </source>
</evidence>
<comment type="pathway">
    <text evidence="9">Carbohydrate biosynthesis; gluconeogenesis.</text>
</comment>
<feature type="binding site" evidence="9">
    <location>
        <position position="281"/>
    </location>
    <ligand>
        <name>Mg(2+)</name>
        <dbReference type="ChEBI" id="CHEBI:18420"/>
        <label>2</label>
    </ligand>
</feature>
<keyword evidence="8 9" id="KW-0119">Carbohydrate metabolism</keyword>
<dbReference type="AlphaFoldDB" id="A0AAE6BQL8"/>
<comment type="cofactor">
    <cofactor evidence="9">
        <name>Mg(2+)</name>
        <dbReference type="ChEBI" id="CHEBI:18420"/>
    </cofactor>
    <text evidence="9">Binds 2 magnesium ions per subunit.</text>
</comment>
<dbReference type="EC" id="3.1.3.11" evidence="9"/>
<dbReference type="InterPro" id="IPR033391">
    <property type="entry name" value="FBPase_N"/>
</dbReference>
<dbReference type="InterPro" id="IPR028343">
    <property type="entry name" value="FBPtase"/>
</dbReference>
<dbReference type="InterPro" id="IPR000146">
    <property type="entry name" value="FBPase_class-1"/>
</dbReference>
<dbReference type="NCBIfam" id="NF006779">
    <property type="entry name" value="PRK09293.1-3"/>
    <property type="match status" value="1"/>
</dbReference>
<dbReference type="PROSITE" id="PS00124">
    <property type="entry name" value="FBPASE"/>
    <property type="match status" value="1"/>
</dbReference>
<dbReference type="PIRSF" id="PIRSF500210">
    <property type="entry name" value="FBPtase"/>
    <property type="match status" value="1"/>
</dbReference>
<comment type="subcellular location">
    <subcellularLocation>
        <location evidence="9">Cytoplasm</location>
    </subcellularLocation>
</comment>
<comment type="similarity">
    <text evidence="3 9 10">Belongs to the FBPase class 1 family.</text>
</comment>
<dbReference type="Gene3D" id="3.30.540.10">
    <property type="entry name" value="Fructose-1,6-Bisphosphatase, subunit A, domain 1"/>
    <property type="match status" value="1"/>
</dbReference>
<dbReference type="GO" id="GO:0030388">
    <property type="term" value="P:fructose 1,6-bisphosphate metabolic process"/>
    <property type="evidence" value="ECO:0007669"/>
    <property type="project" value="TreeGrafter"/>
</dbReference>
<evidence type="ECO:0000256" key="10">
    <source>
        <dbReference type="RuleBase" id="RU000508"/>
    </source>
</evidence>
<dbReference type="GO" id="GO:0000287">
    <property type="term" value="F:magnesium ion binding"/>
    <property type="evidence" value="ECO:0007669"/>
    <property type="project" value="UniProtKB-UniRule"/>
</dbReference>